<dbReference type="AlphaFoldDB" id="A0AAW0AP74"/>
<comment type="caution">
    <text evidence="1">The sequence shown here is derived from an EMBL/GenBank/DDBJ whole genome shotgun (WGS) entry which is preliminary data.</text>
</comment>
<dbReference type="Proteomes" id="UP001362999">
    <property type="component" value="Unassembled WGS sequence"/>
</dbReference>
<sequence length="93" mass="10614">MPKENTHHYLDSPRKNRFIGAIEVHHNISRACRDYDIPSSTGHDLWKKYKATGSTANLPRSGRPPTFSSPEKAIIVQMTLDNRRAPFQQIANQ</sequence>
<reference evidence="1 2" key="1">
    <citation type="journal article" date="2024" name="J Genomics">
        <title>Draft genome sequencing and assembly of Favolaschia claudopus CIRM-BRFM 2984 isolated from oak limbs.</title>
        <authorList>
            <person name="Navarro D."/>
            <person name="Drula E."/>
            <person name="Chaduli D."/>
            <person name="Cazenave R."/>
            <person name="Ahrendt S."/>
            <person name="Wang J."/>
            <person name="Lipzen A."/>
            <person name="Daum C."/>
            <person name="Barry K."/>
            <person name="Grigoriev I.V."/>
            <person name="Favel A."/>
            <person name="Rosso M.N."/>
            <person name="Martin F."/>
        </authorList>
    </citation>
    <scope>NUCLEOTIDE SEQUENCE [LARGE SCALE GENOMIC DNA]</scope>
    <source>
        <strain evidence="1 2">CIRM-BRFM 2984</strain>
    </source>
</reference>
<proteinExistence type="predicted"/>
<organism evidence="1 2">
    <name type="scientific">Favolaschia claudopus</name>
    <dbReference type="NCBI Taxonomy" id="2862362"/>
    <lineage>
        <taxon>Eukaryota</taxon>
        <taxon>Fungi</taxon>
        <taxon>Dikarya</taxon>
        <taxon>Basidiomycota</taxon>
        <taxon>Agaricomycotina</taxon>
        <taxon>Agaricomycetes</taxon>
        <taxon>Agaricomycetidae</taxon>
        <taxon>Agaricales</taxon>
        <taxon>Marasmiineae</taxon>
        <taxon>Mycenaceae</taxon>
        <taxon>Favolaschia</taxon>
    </lineage>
</organism>
<keyword evidence="2" id="KW-1185">Reference proteome</keyword>
<evidence type="ECO:0008006" key="3">
    <source>
        <dbReference type="Google" id="ProtNLM"/>
    </source>
</evidence>
<feature type="non-terminal residue" evidence="1">
    <location>
        <position position="93"/>
    </location>
</feature>
<protein>
    <recommendedName>
        <fullName evidence="3">Transposase</fullName>
    </recommendedName>
</protein>
<dbReference type="SUPFAM" id="SSF46689">
    <property type="entry name" value="Homeodomain-like"/>
    <property type="match status" value="1"/>
</dbReference>
<evidence type="ECO:0000313" key="1">
    <source>
        <dbReference type="EMBL" id="KAK7014339.1"/>
    </source>
</evidence>
<evidence type="ECO:0000313" key="2">
    <source>
        <dbReference type="Proteomes" id="UP001362999"/>
    </source>
</evidence>
<name>A0AAW0AP74_9AGAR</name>
<dbReference type="EMBL" id="JAWWNJ010000057">
    <property type="protein sequence ID" value="KAK7014339.1"/>
    <property type="molecule type" value="Genomic_DNA"/>
</dbReference>
<dbReference type="InterPro" id="IPR009057">
    <property type="entry name" value="Homeodomain-like_sf"/>
</dbReference>
<accession>A0AAW0AP74</accession>
<gene>
    <name evidence="1" type="ORF">R3P38DRAFT_2544990</name>
</gene>